<comment type="pathway">
    <text evidence="1 9">Sulfur metabolism; glutathione biosynthesis; glutathione from L-cysteine and L-glutamate: step 1/2.</text>
</comment>
<dbReference type="EC" id="6.3.2.2" evidence="2 9"/>
<protein>
    <recommendedName>
        <fullName evidence="2 9">Glutamate--cysteine ligase</fullName>
        <ecNumber evidence="2 9">6.3.2.2</ecNumber>
    </recommendedName>
</protein>
<dbReference type="PANTHER" id="PTHR38761">
    <property type="entry name" value="GLUTAMATE--CYSTEINE LIGASE"/>
    <property type="match status" value="1"/>
</dbReference>
<keyword evidence="5" id="KW-0547">Nucleotide-binding</keyword>
<dbReference type="Pfam" id="PF04262">
    <property type="entry name" value="Glu_cys_ligase"/>
    <property type="match status" value="2"/>
</dbReference>
<evidence type="ECO:0000313" key="11">
    <source>
        <dbReference type="EMBL" id="MFD1392428.1"/>
    </source>
</evidence>
<reference evidence="12" key="1">
    <citation type="journal article" date="2019" name="Int. J. Syst. Evol. Microbiol.">
        <title>The Global Catalogue of Microorganisms (GCM) 10K type strain sequencing project: providing services to taxonomists for standard genome sequencing and annotation.</title>
        <authorList>
            <consortium name="The Broad Institute Genomics Platform"/>
            <consortium name="The Broad Institute Genome Sequencing Center for Infectious Disease"/>
            <person name="Wu L."/>
            <person name="Ma J."/>
        </authorList>
    </citation>
    <scope>NUCLEOTIDE SEQUENCE [LARGE SCALE GENOMIC DNA]</scope>
    <source>
        <strain evidence="12">CCM 8911</strain>
    </source>
</reference>
<dbReference type="Gene3D" id="3.30.590.20">
    <property type="match status" value="1"/>
</dbReference>
<evidence type="ECO:0000256" key="7">
    <source>
        <dbReference type="ARBA" id="ARBA00048819"/>
    </source>
</evidence>
<evidence type="ECO:0000256" key="6">
    <source>
        <dbReference type="ARBA" id="ARBA00022840"/>
    </source>
</evidence>
<sequence>MIDQTKRIPFGQIAATQTAIGIEVEKVRVDAHNQLSAHPFPAQLSEPVRPFVEREYFEAQLEFTLPAEADVTKVITFGSATVEAVAAQLLPAEHLWPYSCPPPLKIKLGSRHIAELPASSRLYRERLSHVYDMRRLLNTGVHINLSFSAAALKQLVQAGQFNDADALYVHLAQYFMLHRWVFTYLYGATPRPFAGYLQGTRQAAPVRSLRSSTFGFPRSIQGDYASVPRYVAQIDDAIDDGRLMKAGQYYEAVRLKSSAGKAPCHLLETGVSHVELRAFDLNPLIPLGVTADQLRIVQSLAVFFAGQPNLEPAELTARLAAAQARHDQVALEDPCQASCCQAAGLALFAQLADFARQGEFPAAYQRSIEQAQAAFADPTQTLAAAVWRRLGRAAAPAVQDSCFKGR</sequence>
<proteinExistence type="inferred from homology"/>
<evidence type="ECO:0000256" key="8">
    <source>
        <dbReference type="RuleBase" id="RU003544"/>
    </source>
</evidence>
<feature type="domain" description="Glutamate--cysteine ligase" evidence="10">
    <location>
        <begin position="16"/>
        <end position="239"/>
    </location>
</feature>
<evidence type="ECO:0000256" key="9">
    <source>
        <dbReference type="RuleBase" id="RU004391"/>
    </source>
</evidence>
<dbReference type="RefSeq" id="WP_125585357.1">
    <property type="nucleotide sequence ID" value="NZ_JBHTMO010000004.1"/>
</dbReference>
<dbReference type="InterPro" id="IPR006334">
    <property type="entry name" value="Glut_cys_ligase"/>
</dbReference>
<dbReference type="SUPFAM" id="SSF55931">
    <property type="entry name" value="Glutamine synthetase/guanido kinase"/>
    <property type="match status" value="1"/>
</dbReference>
<gene>
    <name evidence="11" type="ORF">ACFQ3L_02350</name>
</gene>
<evidence type="ECO:0000256" key="2">
    <source>
        <dbReference type="ARBA" id="ARBA00012220"/>
    </source>
</evidence>
<dbReference type="PANTHER" id="PTHR38761:SF1">
    <property type="entry name" value="GLUTAMATE--CYSTEINE LIGASE"/>
    <property type="match status" value="1"/>
</dbReference>
<keyword evidence="4 8" id="KW-0317">Glutathione biosynthesis</keyword>
<dbReference type="Proteomes" id="UP001597249">
    <property type="component" value="Unassembled WGS sequence"/>
</dbReference>
<evidence type="ECO:0000256" key="3">
    <source>
        <dbReference type="ARBA" id="ARBA00022598"/>
    </source>
</evidence>
<keyword evidence="6" id="KW-0067">ATP-binding</keyword>
<feature type="domain" description="Glutamate--cysteine ligase" evidence="10">
    <location>
        <begin position="246"/>
        <end position="305"/>
    </location>
</feature>
<keyword evidence="12" id="KW-1185">Reference proteome</keyword>
<name>A0ABW4B7X8_9LACO</name>
<comment type="caution">
    <text evidence="11">The sequence shown here is derived from an EMBL/GenBank/DDBJ whole genome shotgun (WGS) entry which is preliminary data.</text>
</comment>
<dbReference type="InterPro" id="IPR014746">
    <property type="entry name" value="Gln_synth/guanido_kin_cat_dom"/>
</dbReference>
<comment type="similarity">
    <text evidence="8">Belongs to the glutamate--cysteine ligase type 1 family.</text>
</comment>
<comment type="catalytic activity">
    <reaction evidence="7 9">
        <text>L-cysteine + L-glutamate + ATP = gamma-L-glutamyl-L-cysteine + ADP + phosphate + H(+)</text>
        <dbReference type="Rhea" id="RHEA:13285"/>
        <dbReference type="ChEBI" id="CHEBI:15378"/>
        <dbReference type="ChEBI" id="CHEBI:29985"/>
        <dbReference type="ChEBI" id="CHEBI:30616"/>
        <dbReference type="ChEBI" id="CHEBI:35235"/>
        <dbReference type="ChEBI" id="CHEBI:43474"/>
        <dbReference type="ChEBI" id="CHEBI:58173"/>
        <dbReference type="ChEBI" id="CHEBI:456216"/>
        <dbReference type="EC" id="6.3.2.2"/>
    </reaction>
</comment>
<evidence type="ECO:0000256" key="4">
    <source>
        <dbReference type="ARBA" id="ARBA00022684"/>
    </source>
</evidence>
<evidence type="ECO:0000256" key="1">
    <source>
        <dbReference type="ARBA" id="ARBA00005006"/>
    </source>
</evidence>
<evidence type="ECO:0000256" key="5">
    <source>
        <dbReference type="ARBA" id="ARBA00022741"/>
    </source>
</evidence>
<evidence type="ECO:0000259" key="10">
    <source>
        <dbReference type="Pfam" id="PF04262"/>
    </source>
</evidence>
<dbReference type="InterPro" id="IPR007370">
    <property type="entry name" value="Glu_cys_ligase"/>
</dbReference>
<accession>A0ABW4B7X8</accession>
<keyword evidence="3 8" id="KW-0436">Ligase</keyword>
<dbReference type="EMBL" id="JBHTMO010000004">
    <property type="protein sequence ID" value="MFD1392428.1"/>
    <property type="molecule type" value="Genomic_DNA"/>
</dbReference>
<organism evidence="11 12">
    <name type="scientific">Lacticaseibacillus jixianensis</name>
    <dbReference type="NCBI Taxonomy" id="2486012"/>
    <lineage>
        <taxon>Bacteria</taxon>
        <taxon>Bacillati</taxon>
        <taxon>Bacillota</taxon>
        <taxon>Bacilli</taxon>
        <taxon>Lactobacillales</taxon>
        <taxon>Lactobacillaceae</taxon>
        <taxon>Lacticaseibacillus</taxon>
    </lineage>
</organism>
<evidence type="ECO:0000313" key="12">
    <source>
        <dbReference type="Proteomes" id="UP001597249"/>
    </source>
</evidence>